<protein>
    <submittedName>
        <fullName evidence="2">Uncharacterized protein</fullName>
    </submittedName>
</protein>
<dbReference type="Proteomes" id="UP000799772">
    <property type="component" value="Unassembled WGS sequence"/>
</dbReference>
<organism evidence="2 3">
    <name type="scientific">Rhizodiscina lignyota</name>
    <dbReference type="NCBI Taxonomy" id="1504668"/>
    <lineage>
        <taxon>Eukaryota</taxon>
        <taxon>Fungi</taxon>
        <taxon>Dikarya</taxon>
        <taxon>Ascomycota</taxon>
        <taxon>Pezizomycotina</taxon>
        <taxon>Dothideomycetes</taxon>
        <taxon>Pleosporomycetidae</taxon>
        <taxon>Aulographales</taxon>
        <taxon>Rhizodiscinaceae</taxon>
        <taxon>Rhizodiscina</taxon>
    </lineage>
</organism>
<gene>
    <name evidence="2" type="ORF">NA57DRAFT_55872</name>
</gene>
<comment type="caution">
    <text evidence="2">The sequence shown here is derived from an EMBL/GenBank/DDBJ whole genome shotgun (WGS) entry which is preliminary data.</text>
</comment>
<name>A0A9P4M7F7_9PEZI</name>
<reference evidence="2" key="1">
    <citation type="journal article" date="2020" name="Stud. Mycol.">
        <title>101 Dothideomycetes genomes: a test case for predicting lifestyles and emergence of pathogens.</title>
        <authorList>
            <person name="Haridas S."/>
            <person name="Albert R."/>
            <person name="Binder M."/>
            <person name="Bloem J."/>
            <person name="Labutti K."/>
            <person name="Salamov A."/>
            <person name="Andreopoulos B."/>
            <person name="Baker S."/>
            <person name="Barry K."/>
            <person name="Bills G."/>
            <person name="Bluhm B."/>
            <person name="Cannon C."/>
            <person name="Castanera R."/>
            <person name="Culley D."/>
            <person name="Daum C."/>
            <person name="Ezra D."/>
            <person name="Gonzalez J."/>
            <person name="Henrissat B."/>
            <person name="Kuo A."/>
            <person name="Liang C."/>
            <person name="Lipzen A."/>
            <person name="Lutzoni F."/>
            <person name="Magnuson J."/>
            <person name="Mondo S."/>
            <person name="Nolan M."/>
            <person name="Ohm R."/>
            <person name="Pangilinan J."/>
            <person name="Park H.-J."/>
            <person name="Ramirez L."/>
            <person name="Alfaro M."/>
            <person name="Sun H."/>
            <person name="Tritt A."/>
            <person name="Yoshinaga Y."/>
            <person name="Zwiers L.-H."/>
            <person name="Turgeon B."/>
            <person name="Goodwin S."/>
            <person name="Spatafora J."/>
            <person name="Crous P."/>
            <person name="Grigoriev I."/>
        </authorList>
    </citation>
    <scope>NUCLEOTIDE SEQUENCE</scope>
    <source>
        <strain evidence="2">CBS 133067</strain>
    </source>
</reference>
<dbReference type="AlphaFoldDB" id="A0A9P4M7F7"/>
<dbReference type="EMBL" id="ML978125">
    <property type="protein sequence ID" value="KAF2099940.1"/>
    <property type="molecule type" value="Genomic_DNA"/>
</dbReference>
<evidence type="ECO:0000313" key="2">
    <source>
        <dbReference type="EMBL" id="KAF2099940.1"/>
    </source>
</evidence>
<sequence length="245" mass="28905">MYWASPFIQVLQWFRETFLELAIRQGLKTIIIYGYYAAVGMREWWLRNPHLHSLVELRTNQNGYRDRQRALRKNAYATNKDGFRDRKKASEKKAYASNKNGRRDRQLAKQNHQYRTNEGGFRDKVNAARNHAYKTNENGARDRHKASFEASYWDLDTGIREKKLERGRDDYHEKAADQDWLDAKNAKRAAETAARVADNIPQQALRFYEPCGVWMSSSAPQWRTLRTSRREPHVCFTCLFCHLLA</sequence>
<evidence type="ECO:0000313" key="3">
    <source>
        <dbReference type="Proteomes" id="UP000799772"/>
    </source>
</evidence>
<keyword evidence="3" id="KW-1185">Reference proteome</keyword>
<proteinExistence type="predicted"/>
<accession>A0A9P4M7F7</accession>
<evidence type="ECO:0000256" key="1">
    <source>
        <dbReference type="SAM" id="MobiDB-lite"/>
    </source>
</evidence>
<feature type="region of interest" description="Disordered" evidence="1">
    <location>
        <begin position="76"/>
        <end position="119"/>
    </location>
</feature>